<proteinExistence type="inferred from homology"/>
<feature type="binding site" description="in other chain" evidence="8">
    <location>
        <begin position="17"/>
        <end position="19"/>
    </location>
    <ligand>
        <name>FMN</name>
        <dbReference type="ChEBI" id="CHEBI:58210"/>
        <note>ligand shared between dimeric partners</note>
    </ligand>
</feature>
<evidence type="ECO:0000256" key="8">
    <source>
        <dbReference type="PIRSR" id="PIRSR000232-1"/>
    </source>
</evidence>
<gene>
    <name evidence="10" type="ORF">A8F95_09860</name>
</gene>
<dbReference type="Pfam" id="PF00881">
    <property type="entry name" value="Nitroreductase"/>
    <property type="match status" value="1"/>
</dbReference>
<reference evidence="11" key="1">
    <citation type="submission" date="2016-05" db="EMBL/GenBank/DDBJ databases">
        <authorList>
            <person name="Liu B."/>
            <person name="Wang J."/>
            <person name="Zhu Y."/>
            <person name="Liu G."/>
            <person name="Chen Q."/>
            <person name="Chen Z."/>
            <person name="Lan J."/>
            <person name="Che J."/>
            <person name="Ge C."/>
            <person name="Shi H."/>
            <person name="Pan Z."/>
            <person name="Liu X."/>
        </authorList>
    </citation>
    <scope>NUCLEOTIDE SEQUENCE [LARGE SCALE GENOMIC DNA]</scope>
    <source>
        <strain evidence="11">FJAT-27215</strain>
    </source>
</reference>
<evidence type="ECO:0000256" key="7">
    <source>
        <dbReference type="PIRNR" id="PIRNR000232"/>
    </source>
</evidence>
<dbReference type="RefSeq" id="WP_065410973.1">
    <property type="nucleotide sequence ID" value="NZ_MAYT01000027.1"/>
</dbReference>
<dbReference type="EMBL" id="MAYT01000027">
    <property type="protein sequence ID" value="OCA85000.1"/>
    <property type="molecule type" value="Genomic_DNA"/>
</dbReference>
<evidence type="ECO:0000313" key="10">
    <source>
        <dbReference type="EMBL" id="OCA85000.1"/>
    </source>
</evidence>
<evidence type="ECO:0000256" key="6">
    <source>
        <dbReference type="ARBA" id="ARBA00023027"/>
    </source>
</evidence>
<evidence type="ECO:0000259" key="9">
    <source>
        <dbReference type="Pfam" id="PF00881"/>
    </source>
</evidence>
<keyword evidence="6 7" id="KW-0520">NAD</keyword>
<feature type="binding site" description="in other chain" evidence="8">
    <location>
        <begin position="138"/>
        <end position="140"/>
    </location>
    <ligand>
        <name>FMN</name>
        <dbReference type="ChEBI" id="CHEBI:58210"/>
        <note>ligand shared between dimeric partners</note>
    </ligand>
</feature>
<dbReference type="GO" id="GO:0016491">
    <property type="term" value="F:oxidoreductase activity"/>
    <property type="evidence" value="ECO:0007669"/>
    <property type="project" value="UniProtKB-UniRule"/>
</dbReference>
<keyword evidence="3 7" id="KW-0288">FMN</keyword>
<dbReference type="Gene3D" id="3.40.109.10">
    <property type="entry name" value="NADH Oxidase"/>
    <property type="match status" value="1"/>
</dbReference>
<feature type="domain" description="Nitroreductase" evidence="9">
    <location>
        <begin position="15"/>
        <end position="169"/>
    </location>
</feature>
<dbReference type="SUPFAM" id="SSF55469">
    <property type="entry name" value="FMN-dependent nitroreductase-like"/>
    <property type="match status" value="1"/>
</dbReference>
<dbReference type="PIRSF" id="PIRSF000232">
    <property type="entry name" value="YdjA"/>
    <property type="match status" value="1"/>
</dbReference>
<dbReference type="AlphaFoldDB" id="A0A1B9AMD8"/>
<accession>A0A1B9AMD8</accession>
<dbReference type="PANTHER" id="PTHR43821">
    <property type="entry name" value="NAD(P)H NITROREDUCTASE YDJA-RELATED"/>
    <property type="match status" value="1"/>
</dbReference>
<dbReference type="InterPro" id="IPR026021">
    <property type="entry name" value="YdjA-like"/>
</dbReference>
<keyword evidence="11" id="KW-1185">Reference proteome</keyword>
<dbReference type="EC" id="1.-.-.-" evidence="7"/>
<evidence type="ECO:0000256" key="3">
    <source>
        <dbReference type="ARBA" id="ARBA00022643"/>
    </source>
</evidence>
<keyword evidence="2 7" id="KW-0285">Flavoprotein</keyword>
<dbReference type="CDD" id="cd02135">
    <property type="entry name" value="YdjA-like"/>
    <property type="match status" value="1"/>
</dbReference>
<evidence type="ECO:0000313" key="11">
    <source>
        <dbReference type="Proteomes" id="UP000092578"/>
    </source>
</evidence>
<keyword evidence="5 7" id="KW-0560">Oxidoreductase</keyword>
<dbReference type="InterPro" id="IPR052530">
    <property type="entry name" value="NAD(P)H_nitroreductase"/>
</dbReference>
<evidence type="ECO:0000256" key="1">
    <source>
        <dbReference type="ARBA" id="ARBA00007118"/>
    </source>
</evidence>
<dbReference type="Proteomes" id="UP000092578">
    <property type="component" value="Unassembled WGS sequence"/>
</dbReference>
<evidence type="ECO:0000256" key="4">
    <source>
        <dbReference type="ARBA" id="ARBA00022857"/>
    </source>
</evidence>
<name>A0A1B9AMD8_9BACI</name>
<comment type="cofactor">
    <cofactor evidence="8">
        <name>FMN</name>
        <dbReference type="ChEBI" id="CHEBI:58210"/>
    </cofactor>
    <text evidence="8">Binds 1 FMN per subunit.</text>
</comment>
<evidence type="ECO:0000256" key="5">
    <source>
        <dbReference type="ARBA" id="ARBA00023002"/>
    </source>
</evidence>
<comment type="similarity">
    <text evidence="1 7">Belongs to the nitroreductase family.</text>
</comment>
<keyword evidence="4 7" id="KW-0521">NADP</keyword>
<comment type="caution">
    <text evidence="10">The sequence shown here is derived from an EMBL/GenBank/DDBJ whole genome shotgun (WGS) entry which is preliminary data.</text>
</comment>
<protein>
    <recommendedName>
        <fullName evidence="7">Putative NAD(P)H nitroreductase</fullName>
        <ecNumber evidence="7">1.-.-.-</ecNumber>
    </recommendedName>
</protein>
<evidence type="ECO:0000256" key="2">
    <source>
        <dbReference type="ARBA" id="ARBA00022630"/>
    </source>
</evidence>
<dbReference type="PANTHER" id="PTHR43821:SF1">
    <property type="entry name" value="NAD(P)H NITROREDUCTASE YDJA-RELATED"/>
    <property type="match status" value="1"/>
</dbReference>
<organism evidence="10 11">
    <name type="scientific">Pseudobacillus wudalianchiensis</name>
    <dbReference type="NCBI Taxonomy" id="1743143"/>
    <lineage>
        <taxon>Bacteria</taxon>
        <taxon>Bacillati</taxon>
        <taxon>Bacillota</taxon>
        <taxon>Bacilli</taxon>
        <taxon>Bacillales</taxon>
        <taxon>Bacillaceae</taxon>
        <taxon>Pseudobacillus</taxon>
    </lineage>
</organism>
<sequence>MNHQEGINAIEKNIINRRTIKSFKKEPISPEVIIELLNVAKWAPNHKLTEPWRFQLYVEAGKEKFIEAYIQSQPKVDGEVSEKVKRKAQYFRDIPVHLVVIMPEDPRQRRWDEDYGAVCSFIQNFQLAAWERGIGMIWRTNDWVYDPTFRNAIGVTPGEKVVATLMIGYPDHVPAARPRTDIRELLTIIDKR</sequence>
<dbReference type="InterPro" id="IPR029479">
    <property type="entry name" value="Nitroreductase"/>
</dbReference>
<dbReference type="InterPro" id="IPR000415">
    <property type="entry name" value="Nitroreductase-like"/>
</dbReference>
<feature type="binding site" evidence="8">
    <location>
        <position position="46"/>
    </location>
    <ligand>
        <name>FMN</name>
        <dbReference type="ChEBI" id="CHEBI:58210"/>
        <note>ligand shared between dimeric partners</note>
    </ligand>
</feature>